<comment type="caution">
    <text evidence="1">The sequence shown here is derived from an EMBL/GenBank/DDBJ whole genome shotgun (WGS) entry which is preliminary data.</text>
</comment>
<reference evidence="1 2" key="1">
    <citation type="submission" date="2020-07" db="EMBL/GenBank/DDBJ databases">
        <title>Sequencing the genomes of 1000 actinobacteria strains.</title>
        <authorList>
            <person name="Klenk H.-P."/>
        </authorList>
    </citation>
    <scope>NUCLEOTIDE SEQUENCE [LARGE SCALE GENOMIC DNA]</scope>
    <source>
        <strain evidence="1 2">DSM 26487</strain>
    </source>
</reference>
<dbReference type="Proteomes" id="UP000564496">
    <property type="component" value="Unassembled WGS sequence"/>
</dbReference>
<accession>A0A7Z0IRU1</accession>
<name>A0A7Z0IRU1_9ACTN</name>
<sequence length="68" mass="7484">MREHGAVSQPVAVIVAFARDYPGGGFTIDDEPGSTLTLLLVVRNELEACDPTQIPQLDEFIPQAYRVR</sequence>
<gene>
    <name evidence="1" type="ORF">BJ988_001710</name>
</gene>
<proteinExistence type="predicted"/>
<dbReference type="AlphaFoldDB" id="A0A7Z0IRU1"/>
<dbReference type="EMBL" id="JACBZR010000001">
    <property type="protein sequence ID" value="NYI77062.1"/>
    <property type="molecule type" value="Genomic_DNA"/>
</dbReference>
<organism evidence="1 2">
    <name type="scientific">Nocardioides panzhihuensis</name>
    <dbReference type="NCBI Taxonomy" id="860243"/>
    <lineage>
        <taxon>Bacteria</taxon>
        <taxon>Bacillati</taxon>
        <taxon>Actinomycetota</taxon>
        <taxon>Actinomycetes</taxon>
        <taxon>Propionibacteriales</taxon>
        <taxon>Nocardioidaceae</taxon>
        <taxon>Nocardioides</taxon>
    </lineage>
</organism>
<protein>
    <submittedName>
        <fullName evidence="1">Uncharacterized protein</fullName>
    </submittedName>
</protein>
<evidence type="ECO:0000313" key="2">
    <source>
        <dbReference type="Proteomes" id="UP000564496"/>
    </source>
</evidence>
<keyword evidence="2" id="KW-1185">Reference proteome</keyword>
<evidence type="ECO:0000313" key="1">
    <source>
        <dbReference type="EMBL" id="NYI77062.1"/>
    </source>
</evidence>